<dbReference type="PROSITE" id="PS50928">
    <property type="entry name" value="ABC_TM1"/>
    <property type="match status" value="1"/>
</dbReference>
<dbReference type="PANTHER" id="PTHR32243:SF50">
    <property type="entry name" value="MALTOSE_MALTODEXTRIN TRANSPORT SYSTEM PERMEASE PROTEIN MALG"/>
    <property type="match status" value="1"/>
</dbReference>
<evidence type="ECO:0000256" key="3">
    <source>
        <dbReference type="ARBA" id="ARBA00022448"/>
    </source>
</evidence>
<evidence type="ECO:0000256" key="2">
    <source>
        <dbReference type="ARBA" id="ARBA00009047"/>
    </source>
</evidence>
<organism evidence="11 12">
    <name type="scientific">Microbacterium schleiferi</name>
    <dbReference type="NCBI Taxonomy" id="69362"/>
    <lineage>
        <taxon>Bacteria</taxon>
        <taxon>Bacillati</taxon>
        <taxon>Actinomycetota</taxon>
        <taxon>Actinomycetes</taxon>
        <taxon>Micrococcales</taxon>
        <taxon>Microbacteriaceae</taxon>
        <taxon>Microbacterium</taxon>
    </lineage>
</organism>
<dbReference type="RefSeq" id="WP_292707916.1">
    <property type="nucleotide sequence ID" value="NZ_BAAAUO010000001.1"/>
</dbReference>
<dbReference type="InterPro" id="IPR035906">
    <property type="entry name" value="MetI-like_sf"/>
</dbReference>
<evidence type="ECO:0000256" key="9">
    <source>
        <dbReference type="RuleBase" id="RU363032"/>
    </source>
</evidence>
<evidence type="ECO:0000256" key="7">
    <source>
        <dbReference type="ARBA" id="ARBA00022989"/>
    </source>
</evidence>
<keyword evidence="6 9" id="KW-0812">Transmembrane</keyword>
<dbReference type="Gene3D" id="1.10.3720.10">
    <property type="entry name" value="MetI-like"/>
    <property type="match status" value="1"/>
</dbReference>
<reference evidence="11 12" key="1">
    <citation type="submission" date="2024-01" db="EMBL/GenBank/DDBJ databases">
        <title>the genome sequence of strain Microbacterium schleiferi NBRC 15075.</title>
        <authorList>
            <person name="Ding Y."/>
            <person name="Zhang G."/>
        </authorList>
    </citation>
    <scope>NUCLEOTIDE SEQUENCE [LARGE SCALE GENOMIC DNA]</scope>
    <source>
        <strain evidence="11 12">NBRC 15075</strain>
    </source>
</reference>
<evidence type="ECO:0000313" key="11">
    <source>
        <dbReference type="EMBL" id="MEF2256192.1"/>
    </source>
</evidence>
<feature type="transmembrane region" description="Helical" evidence="9">
    <location>
        <begin position="56"/>
        <end position="77"/>
    </location>
</feature>
<feature type="domain" description="ABC transmembrane type-1" evidence="10">
    <location>
        <begin position="117"/>
        <end position="315"/>
    </location>
</feature>
<dbReference type="Pfam" id="PF00528">
    <property type="entry name" value="BPD_transp_1"/>
    <property type="match status" value="1"/>
</dbReference>
<protein>
    <submittedName>
        <fullName evidence="11">Sugar ABC transporter permease</fullName>
    </submittedName>
</protein>
<feature type="transmembrane region" description="Helical" evidence="9">
    <location>
        <begin position="113"/>
        <end position="140"/>
    </location>
</feature>
<dbReference type="PANTHER" id="PTHR32243">
    <property type="entry name" value="MALTOSE TRANSPORT SYSTEM PERMEASE-RELATED"/>
    <property type="match status" value="1"/>
</dbReference>
<feature type="transmembrane region" description="Helical" evidence="9">
    <location>
        <begin position="152"/>
        <end position="180"/>
    </location>
</feature>
<name>A0ABU7V922_9MICO</name>
<keyword evidence="3 9" id="KW-0813">Transport</keyword>
<evidence type="ECO:0000256" key="1">
    <source>
        <dbReference type="ARBA" id="ARBA00004651"/>
    </source>
</evidence>
<dbReference type="CDD" id="cd06261">
    <property type="entry name" value="TM_PBP2"/>
    <property type="match status" value="1"/>
</dbReference>
<sequence length="329" mass="34951">MSDFRPGAPAAKGLLEKVADEDTEITSSRGGSGGAGVPGGAPAPRRPFRRYFRETGWRHLIGIVVGIFAIFPLLYVISASFNPNGTLLTANGLFQRLSLDSYVSLFTSAQHPYGAWFVNTLVIGLITAAGTVFLGALAAYSFSRMRFTGRRVGLTTLLVVQMFPQLLAVVAIFLLMVAIGDIFPAIGLNSQIGLIMVYLGGALGVNTYLMYGFFNTVPSSIDEAAKIDGAGHARIFFTIILRLVAPILAVVGLLSFIGTSSEFVLASVILIDPDKQTLAVGLYKFISDEFSKNWSVFAAGAVLAAILPVALFLALQRYIVGGLTAGSVK</sequence>
<dbReference type="SUPFAM" id="SSF161098">
    <property type="entry name" value="MetI-like"/>
    <property type="match status" value="1"/>
</dbReference>
<accession>A0ABU7V922</accession>
<evidence type="ECO:0000256" key="4">
    <source>
        <dbReference type="ARBA" id="ARBA00022475"/>
    </source>
</evidence>
<feature type="transmembrane region" description="Helical" evidence="9">
    <location>
        <begin position="294"/>
        <end position="315"/>
    </location>
</feature>
<dbReference type="InterPro" id="IPR000515">
    <property type="entry name" value="MetI-like"/>
</dbReference>
<evidence type="ECO:0000256" key="5">
    <source>
        <dbReference type="ARBA" id="ARBA00022597"/>
    </source>
</evidence>
<keyword evidence="8 9" id="KW-0472">Membrane</keyword>
<keyword evidence="5" id="KW-0762">Sugar transport</keyword>
<feature type="transmembrane region" description="Helical" evidence="9">
    <location>
        <begin position="235"/>
        <end position="257"/>
    </location>
</feature>
<comment type="caution">
    <text evidence="11">The sequence shown here is derived from an EMBL/GenBank/DDBJ whole genome shotgun (WGS) entry which is preliminary data.</text>
</comment>
<comment type="similarity">
    <text evidence="2">Belongs to the binding-protein-dependent transport system permease family. MalFG subfamily.</text>
</comment>
<dbReference type="EMBL" id="JAZHOV010000008">
    <property type="protein sequence ID" value="MEF2256192.1"/>
    <property type="molecule type" value="Genomic_DNA"/>
</dbReference>
<keyword evidence="7 9" id="KW-1133">Transmembrane helix</keyword>
<evidence type="ECO:0000313" key="12">
    <source>
        <dbReference type="Proteomes" id="UP001351900"/>
    </source>
</evidence>
<keyword evidence="4" id="KW-1003">Cell membrane</keyword>
<gene>
    <name evidence="11" type="ORF">V2V91_13760</name>
</gene>
<feature type="transmembrane region" description="Helical" evidence="9">
    <location>
        <begin position="192"/>
        <end position="214"/>
    </location>
</feature>
<evidence type="ECO:0000259" key="10">
    <source>
        <dbReference type="PROSITE" id="PS50928"/>
    </source>
</evidence>
<evidence type="ECO:0000256" key="6">
    <source>
        <dbReference type="ARBA" id="ARBA00022692"/>
    </source>
</evidence>
<dbReference type="Proteomes" id="UP001351900">
    <property type="component" value="Unassembled WGS sequence"/>
</dbReference>
<keyword evidence="12" id="KW-1185">Reference proteome</keyword>
<evidence type="ECO:0000256" key="8">
    <source>
        <dbReference type="ARBA" id="ARBA00023136"/>
    </source>
</evidence>
<proteinExistence type="inferred from homology"/>
<comment type="subcellular location">
    <subcellularLocation>
        <location evidence="1 9">Cell membrane</location>
        <topology evidence="1 9">Multi-pass membrane protein</topology>
    </subcellularLocation>
</comment>
<dbReference type="InterPro" id="IPR050901">
    <property type="entry name" value="BP-dep_ABC_trans_perm"/>
</dbReference>